<evidence type="ECO:0000256" key="2">
    <source>
        <dbReference type="ARBA" id="ARBA00022679"/>
    </source>
</evidence>
<keyword evidence="2 3" id="KW-0808">Transferase</keyword>
<evidence type="ECO:0000313" key="5">
    <source>
        <dbReference type="Proteomes" id="UP001597497"/>
    </source>
</evidence>
<dbReference type="InterPro" id="IPR009664">
    <property type="entry name" value="Ppnp"/>
</dbReference>
<dbReference type="InterPro" id="IPR011051">
    <property type="entry name" value="RmlC_Cupin_sf"/>
</dbReference>
<dbReference type="Gene3D" id="2.60.120.10">
    <property type="entry name" value="Jelly Rolls"/>
    <property type="match status" value="1"/>
</dbReference>
<evidence type="ECO:0000256" key="1">
    <source>
        <dbReference type="ARBA" id="ARBA00022676"/>
    </source>
</evidence>
<evidence type="ECO:0000313" key="4">
    <source>
        <dbReference type="EMBL" id="MFD2672993.1"/>
    </source>
</evidence>
<evidence type="ECO:0000256" key="3">
    <source>
        <dbReference type="HAMAP-Rule" id="MF_01537"/>
    </source>
</evidence>
<reference evidence="5" key="1">
    <citation type="journal article" date="2019" name="Int. J. Syst. Evol. Microbiol.">
        <title>The Global Catalogue of Microorganisms (GCM) 10K type strain sequencing project: providing services to taxonomists for standard genome sequencing and annotation.</title>
        <authorList>
            <consortium name="The Broad Institute Genomics Platform"/>
            <consortium name="The Broad Institute Genome Sequencing Center for Infectious Disease"/>
            <person name="Wu L."/>
            <person name="Ma J."/>
        </authorList>
    </citation>
    <scope>NUCLEOTIDE SEQUENCE [LARGE SCALE GENOMIC DNA]</scope>
    <source>
        <strain evidence="5">KCTC 33676</strain>
    </source>
</reference>
<comment type="catalytic activity">
    <reaction evidence="3">
        <text>uridine + phosphate = alpha-D-ribose 1-phosphate + uracil</text>
        <dbReference type="Rhea" id="RHEA:24388"/>
        <dbReference type="ChEBI" id="CHEBI:16704"/>
        <dbReference type="ChEBI" id="CHEBI:17568"/>
        <dbReference type="ChEBI" id="CHEBI:43474"/>
        <dbReference type="ChEBI" id="CHEBI:57720"/>
        <dbReference type="EC" id="2.4.2.2"/>
    </reaction>
</comment>
<accession>A0ABW5RD79</accession>
<comment type="function">
    <text evidence="3">Catalyzes the phosphorolysis of diverse nucleosides, yielding D-ribose 1-phosphate and the respective free bases. Can use uridine, adenosine, guanosine, cytidine, thymidine, inosine and xanthosine as substrates. Also catalyzes the reverse reactions.</text>
</comment>
<dbReference type="PANTHER" id="PTHR36540">
    <property type="entry name" value="PYRIMIDINE/PURINE NUCLEOSIDE PHOSPHORYLASE"/>
    <property type="match status" value="1"/>
</dbReference>
<comment type="catalytic activity">
    <reaction evidence="3">
        <text>thymidine + phosphate = 2-deoxy-alpha-D-ribose 1-phosphate + thymine</text>
        <dbReference type="Rhea" id="RHEA:16037"/>
        <dbReference type="ChEBI" id="CHEBI:17748"/>
        <dbReference type="ChEBI" id="CHEBI:17821"/>
        <dbReference type="ChEBI" id="CHEBI:43474"/>
        <dbReference type="ChEBI" id="CHEBI:57259"/>
        <dbReference type="EC" id="2.4.2.2"/>
    </reaction>
</comment>
<dbReference type="CDD" id="cd20296">
    <property type="entry name" value="cupin_PpnP-like"/>
    <property type="match status" value="1"/>
</dbReference>
<dbReference type="Pfam" id="PF06865">
    <property type="entry name" value="Ppnp"/>
    <property type="match status" value="1"/>
</dbReference>
<gene>
    <name evidence="3" type="primary">ppnP</name>
    <name evidence="4" type="ORF">ACFSUC_15595</name>
</gene>
<dbReference type="Proteomes" id="UP001597497">
    <property type="component" value="Unassembled WGS sequence"/>
</dbReference>
<dbReference type="RefSeq" id="WP_379930550.1">
    <property type="nucleotide sequence ID" value="NZ_JBHUMM010000043.1"/>
</dbReference>
<dbReference type="InterPro" id="IPR014710">
    <property type="entry name" value="RmlC-like_jellyroll"/>
</dbReference>
<dbReference type="EMBL" id="JBHUMM010000043">
    <property type="protein sequence ID" value="MFD2672993.1"/>
    <property type="molecule type" value="Genomic_DNA"/>
</dbReference>
<name>A0ABW5RD79_9BACL</name>
<keyword evidence="5" id="KW-1185">Reference proteome</keyword>
<organism evidence="4 5">
    <name type="scientific">Marinicrinis sediminis</name>
    <dbReference type="NCBI Taxonomy" id="1652465"/>
    <lineage>
        <taxon>Bacteria</taxon>
        <taxon>Bacillati</taxon>
        <taxon>Bacillota</taxon>
        <taxon>Bacilli</taxon>
        <taxon>Bacillales</taxon>
        <taxon>Paenibacillaceae</taxon>
    </lineage>
</organism>
<comment type="catalytic activity">
    <reaction evidence="3">
        <text>a purine D-ribonucleoside + phosphate = a purine nucleobase + alpha-D-ribose 1-phosphate</text>
        <dbReference type="Rhea" id="RHEA:19805"/>
        <dbReference type="ChEBI" id="CHEBI:26386"/>
        <dbReference type="ChEBI" id="CHEBI:43474"/>
        <dbReference type="ChEBI" id="CHEBI:57720"/>
        <dbReference type="ChEBI" id="CHEBI:142355"/>
        <dbReference type="EC" id="2.4.2.1"/>
    </reaction>
</comment>
<dbReference type="PANTHER" id="PTHR36540:SF1">
    <property type="entry name" value="PYRIMIDINE_PURINE NUCLEOSIDE PHOSPHORYLASE"/>
    <property type="match status" value="1"/>
</dbReference>
<comment type="catalytic activity">
    <reaction evidence="3">
        <text>cytidine + phosphate = cytosine + alpha-D-ribose 1-phosphate</text>
        <dbReference type="Rhea" id="RHEA:52540"/>
        <dbReference type="ChEBI" id="CHEBI:16040"/>
        <dbReference type="ChEBI" id="CHEBI:17562"/>
        <dbReference type="ChEBI" id="CHEBI:43474"/>
        <dbReference type="ChEBI" id="CHEBI:57720"/>
        <dbReference type="EC" id="2.4.2.2"/>
    </reaction>
</comment>
<comment type="catalytic activity">
    <reaction evidence="3">
        <text>inosine + phosphate = alpha-D-ribose 1-phosphate + hypoxanthine</text>
        <dbReference type="Rhea" id="RHEA:27646"/>
        <dbReference type="ChEBI" id="CHEBI:17368"/>
        <dbReference type="ChEBI" id="CHEBI:17596"/>
        <dbReference type="ChEBI" id="CHEBI:43474"/>
        <dbReference type="ChEBI" id="CHEBI:57720"/>
        <dbReference type="EC" id="2.4.2.1"/>
    </reaction>
</comment>
<comment type="similarity">
    <text evidence="3">Belongs to the nucleoside phosphorylase PpnP family.</text>
</comment>
<keyword evidence="1 3" id="KW-0328">Glycosyltransferase</keyword>
<comment type="catalytic activity">
    <reaction evidence="3">
        <text>adenosine + phosphate = alpha-D-ribose 1-phosphate + adenine</text>
        <dbReference type="Rhea" id="RHEA:27642"/>
        <dbReference type="ChEBI" id="CHEBI:16335"/>
        <dbReference type="ChEBI" id="CHEBI:16708"/>
        <dbReference type="ChEBI" id="CHEBI:43474"/>
        <dbReference type="ChEBI" id="CHEBI:57720"/>
        <dbReference type="EC" id="2.4.2.1"/>
    </reaction>
</comment>
<dbReference type="SUPFAM" id="SSF51182">
    <property type="entry name" value="RmlC-like cupins"/>
    <property type="match status" value="1"/>
</dbReference>
<dbReference type="EC" id="2.4.2.1" evidence="3"/>
<comment type="catalytic activity">
    <reaction evidence="3">
        <text>xanthosine + phosphate = alpha-D-ribose 1-phosphate + xanthine</text>
        <dbReference type="Rhea" id="RHEA:27638"/>
        <dbReference type="ChEBI" id="CHEBI:17712"/>
        <dbReference type="ChEBI" id="CHEBI:18107"/>
        <dbReference type="ChEBI" id="CHEBI:43474"/>
        <dbReference type="ChEBI" id="CHEBI:57720"/>
        <dbReference type="EC" id="2.4.2.1"/>
    </reaction>
</comment>
<sequence>MDQLNQVAVYKKANVYFDGKVTSRTVMLPDGSKATLGIMLPGTYTFSTDQKERMDIQAGELEYRLENGDWIKIEGEGSFDIAAHSSFEVKVVSVVDYYCTYG</sequence>
<comment type="caution">
    <text evidence="4">The sequence shown here is derived from an EMBL/GenBank/DDBJ whole genome shotgun (WGS) entry which is preliminary data.</text>
</comment>
<comment type="catalytic activity">
    <reaction evidence="3">
        <text>guanosine + phosphate = alpha-D-ribose 1-phosphate + guanine</text>
        <dbReference type="Rhea" id="RHEA:13233"/>
        <dbReference type="ChEBI" id="CHEBI:16235"/>
        <dbReference type="ChEBI" id="CHEBI:16750"/>
        <dbReference type="ChEBI" id="CHEBI:43474"/>
        <dbReference type="ChEBI" id="CHEBI:57720"/>
        <dbReference type="EC" id="2.4.2.1"/>
    </reaction>
</comment>
<proteinExistence type="inferred from homology"/>
<protein>
    <recommendedName>
        <fullName evidence="3">Pyrimidine/purine nucleoside phosphorylase</fullName>
        <ecNumber evidence="3">2.4.2.1</ecNumber>
        <ecNumber evidence="3">2.4.2.2</ecNumber>
    </recommendedName>
    <alternativeName>
        <fullName evidence="3">Adenosine phosphorylase</fullName>
    </alternativeName>
    <alternativeName>
        <fullName evidence="3">Cytidine phosphorylase</fullName>
    </alternativeName>
    <alternativeName>
        <fullName evidence="3">Guanosine phosphorylase</fullName>
    </alternativeName>
    <alternativeName>
        <fullName evidence="3">Inosine phosphorylase</fullName>
    </alternativeName>
    <alternativeName>
        <fullName evidence="3">Thymidine phosphorylase</fullName>
    </alternativeName>
    <alternativeName>
        <fullName evidence="3">Uridine phosphorylase</fullName>
    </alternativeName>
    <alternativeName>
        <fullName evidence="3">Xanthosine phosphorylase</fullName>
    </alternativeName>
</protein>
<dbReference type="HAMAP" id="MF_01537">
    <property type="entry name" value="Nucleos_phosphorylase_PpnP"/>
    <property type="match status" value="1"/>
</dbReference>
<dbReference type="EC" id="2.4.2.2" evidence="3"/>